<dbReference type="EMBL" id="QEAM01000254">
    <property type="protein sequence ID" value="TPX42767.1"/>
    <property type="molecule type" value="Genomic_DNA"/>
</dbReference>
<evidence type="ECO:0000313" key="4">
    <source>
        <dbReference type="EMBL" id="TPX42767.1"/>
    </source>
</evidence>
<protein>
    <submittedName>
        <fullName evidence="3">Uncharacterized protein</fullName>
    </submittedName>
</protein>
<gene>
    <name evidence="4" type="ORF">SeLEV6574_g05420</name>
    <name evidence="3" type="ORF">SeMB42_g05690</name>
</gene>
<feature type="region of interest" description="Disordered" evidence="2">
    <location>
        <begin position="1"/>
        <end position="91"/>
    </location>
</feature>
<comment type="caution">
    <text evidence="3">The sequence shown here is derived from an EMBL/GenBank/DDBJ whole genome shotgun (WGS) entry which is preliminary data.</text>
</comment>
<evidence type="ECO:0000256" key="2">
    <source>
        <dbReference type="SAM" id="MobiDB-lite"/>
    </source>
</evidence>
<reference evidence="5 6" key="1">
    <citation type="journal article" date="2019" name="Sci. Rep.">
        <title>Comparative genomics of chytrid fungi reveal insights into the obligate biotrophic and pathogenic lifestyle of Synchytrium endobioticum.</title>
        <authorList>
            <person name="van de Vossenberg B.T.L.H."/>
            <person name="Warris S."/>
            <person name="Nguyen H.D.T."/>
            <person name="van Gent-Pelzer M.P.E."/>
            <person name="Joly D.L."/>
            <person name="van de Geest H.C."/>
            <person name="Bonants P.J.M."/>
            <person name="Smith D.S."/>
            <person name="Levesque C.A."/>
            <person name="van der Lee T.A.J."/>
        </authorList>
    </citation>
    <scope>NUCLEOTIDE SEQUENCE [LARGE SCALE GENOMIC DNA]</scope>
    <source>
        <strain evidence="4 6">LEV6574</strain>
        <strain evidence="3 5">MB42</strain>
    </source>
</reference>
<dbReference type="EMBL" id="QEAN01000282">
    <property type="protein sequence ID" value="TPX41158.1"/>
    <property type="molecule type" value="Genomic_DNA"/>
</dbReference>
<feature type="compositionally biased region" description="Polar residues" evidence="2">
    <location>
        <begin position="269"/>
        <end position="279"/>
    </location>
</feature>
<dbReference type="Proteomes" id="UP000317494">
    <property type="component" value="Unassembled WGS sequence"/>
</dbReference>
<accession>A0A507CPY1</accession>
<feature type="region of interest" description="Disordered" evidence="2">
    <location>
        <begin position="158"/>
        <end position="248"/>
    </location>
</feature>
<evidence type="ECO:0000256" key="1">
    <source>
        <dbReference type="SAM" id="Coils"/>
    </source>
</evidence>
<evidence type="ECO:0000313" key="3">
    <source>
        <dbReference type="EMBL" id="TPX41158.1"/>
    </source>
</evidence>
<feature type="compositionally biased region" description="Low complexity" evidence="2">
    <location>
        <begin position="78"/>
        <end position="89"/>
    </location>
</feature>
<dbReference type="Proteomes" id="UP000320475">
    <property type="component" value="Unassembled WGS sequence"/>
</dbReference>
<feature type="compositionally biased region" description="Basic and acidic residues" evidence="2">
    <location>
        <begin position="58"/>
        <end position="70"/>
    </location>
</feature>
<feature type="compositionally biased region" description="Low complexity" evidence="2">
    <location>
        <begin position="203"/>
        <end position="213"/>
    </location>
</feature>
<feature type="region of interest" description="Disordered" evidence="2">
    <location>
        <begin position="263"/>
        <end position="283"/>
    </location>
</feature>
<organism evidence="3 5">
    <name type="scientific">Synchytrium endobioticum</name>
    <dbReference type="NCBI Taxonomy" id="286115"/>
    <lineage>
        <taxon>Eukaryota</taxon>
        <taxon>Fungi</taxon>
        <taxon>Fungi incertae sedis</taxon>
        <taxon>Chytridiomycota</taxon>
        <taxon>Chytridiomycota incertae sedis</taxon>
        <taxon>Chytridiomycetes</taxon>
        <taxon>Synchytriales</taxon>
        <taxon>Synchytriaceae</taxon>
        <taxon>Synchytrium</taxon>
    </lineage>
</organism>
<feature type="compositionally biased region" description="Polar residues" evidence="2">
    <location>
        <begin position="158"/>
        <end position="170"/>
    </location>
</feature>
<name>A0A507CPY1_9FUNG</name>
<feature type="compositionally biased region" description="Polar residues" evidence="2">
    <location>
        <begin position="14"/>
        <end position="39"/>
    </location>
</feature>
<keyword evidence="1" id="KW-0175">Coiled coil</keyword>
<evidence type="ECO:0000313" key="6">
    <source>
        <dbReference type="Proteomes" id="UP000320475"/>
    </source>
</evidence>
<feature type="compositionally biased region" description="Polar residues" evidence="2">
    <location>
        <begin position="239"/>
        <end position="248"/>
    </location>
</feature>
<proteinExistence type="predicted"/>
<feature type="coiled-coil region" evidence="1">
    <location>
        <begin position="119"/>
        <end position="157"/>
    </location>
</feature>
<evidence type="ECO:0000313" key="5">
    <source>
        <dbReference type="Proteomes" id="UP000317494"/>
    </source>
</evidence>
<dbReference type="AlphaFoldDB" id="A0A507CPY1"/>
<dbReference type="VEuPathDB" id="FungiDB:SeMB42_g05690"/>
<keyword evidence="5" id="KW-1185">Reference proteome</keyword>
<sequence length="527" mass="58578">MRPNKRRKADTAYAHNQSHLRPQYNKNSTRSNYGNNQAQPSPPSHPTAMTDPTLLPSRRVDSYRPEHRPELAAPTVLGSGSSSNTSTGGCFSDNPLDAGKLELMIEGLIKQNGDIRKHTTDLKQQLTDFRNQQQRIQRENEDRFGKLEADLAALRRQQVASSTIRHSTPAASPGMPPSTPALSTQSSRLHTRWHTSPPPPSSPVAAPSVEAVPGLNVVLPGNIRNAPRSGNNGDEGPSSGHTNRPTQSVSAAIEEGLTIEGDDFHDSARSQQPRSTAAPGSSVLMKPHIGKHAFADLLLKLVLEKNFFLDLTVATSVYEEFSLEAFGSRRGYLDNCIDPRTTIAHARSSMKKLLIQRLPHVVNLKNGNLTDHCDALVEKGYHIHHPSKRYSSQVLGRALTILFRGNDNYSQKWNWRGYSLNAVAFTISLLDWCCRNSGNLDNRLISVDHKENYQIVMNKLLKYQSRHPDTFAQTLADMFEYGNEADKSKKVSVFKRRRSELNEGGGKWKSRQGGEDAMDLIVLDDEE</sequence>